<feature type="compositionally biased region" description="Low complexity" evidence="1">
    <location>
        <begin position="33"/>
        <end position="65"/>
    </location>
</feature>
<evidence type="ECO:0000313" key="3">
    <source>
        <dbReference type="Proteomes" id="UP001562425"/>
    </source>
</evidence>
<gene>
    <name evidence="2" type="ORF">pipiens_012498</name>
</gene>
<dbReference type="AlphaFoldDB" id="A0ABD1D235"/>
<dbReference type="EMBL" id="JBEHCU010007971">
    <property type="protein sequence ID" value="KAL1390229.1"/>
    <property type="molecule type" value="Genomic_DNA"/>
</dbReference>
<keyword evidence="3" id="KW-1185">Reference proteome</keyword>
<feature type="compositionally biased region" description="Pro residues" evidence="1">
    <location>
        <begin position="16"/>
        <end position="32"/>
    </location>
</feature>
<accession>A0ABD1D235</accession>
<proteinExistence type="predicted"/>
<reference evidence="2 3" key="1">
    <citation type="submission" date="2024-05" db="EMBL/GenBank/DDBJ databases">
        <title>Culex pipiens pipiens assembly and annotation.</title>
        <authorList>
            <person name="Alout H."/>
            <person name="Durand T."/>
        </authorList>
    </citation>
    <scope>NUCLEOTIDE SEQUENCE [LARGE SCALE GENOMIC DNA]</scope>
    <source>
        <strain evidence="2">HA-2024</strain>
        <tissue evidence="2">Whole body</tissue>
    </source>
</reference>
<sequence length="98" mass="10199">MLLQPGPPLSADQSQQPPPSPQPQLGAPPPGSQPGSGLTAYLPLLASTAGPSSLTSSSSASSTPPIHQDVSRYLDTLQDMLKEGWTAHTAKDGRLYYC</sequence>
<dbReference type="Proteomes" id="UP001562425">
    <property type="component" value="Unassembled WGS sequence"/>
</dbReference>
<protein>
    <submittedName>
        <fullName evidence="2">Uncharacterized protein</fullName>
    </submittedName>
</protein>
<evidence type="ECO:0000313" key="2">
    <source>
        <dbReference type="EMBL" id="KAL1390229.1"/>
    </source>
</evidence>
<name>A0ABD1D235_CULPP</name>
<feature type="region of interest" description="Disordered" evidence="1">
    <location>
        <begin position="1"/>
        <end position="67"/>
    </location>
</feature>
<organism evidence="2 3">
    <name type="scientific">Culex pipiens pipiens</name>
    <name type="common">Northern house mosquito</name>
    <dbReference type="NCBI Taxonomy" id="38569"/>
    <lineage>
        <taxon>Eukaryota</taxon>
        <taxon>Metazoa</taxon>
        <taxon>Ecdysozoa</taxon>
        <taxon>Arthropoda</taxon>
        <taxon>Hexapoda</taxon>
        <taxon>Insecta</taxon>
        <taxon>Pterygota</taxon>
        <taxon>Neoptera</taxon>
        <taxon>Endopterygota</taxon>
        <taxon>Diptera</taxon>
        <taxon>Nematocera</taxon>
        <taxon>Culicoidea</taxon>
        <taxon>Culicidae</taxon>
        <taxon>Culicinae</taxon>
        <taxon>Culicini</taxon>
        <taxon>Culex</taxon>
        <taxon>Culex</taxon>
    </lineage>
</organism>
<evidence type="ECO:0000256" key="1">
    <source>
        <dbReference type="SAM" id="MobiDB-lite"/>
    </source>
</evidence>
<comment type="caution">
    <text evidence="2">The sequence shown here is derived from an EMBL/GenBank/DDBJ whole genome shotgun (WGS) entry which is preliminary data.</text>
</comment>
<feature type="non-terminal residue" evidence="2">
    <location>
        <position position="98"/>
    </location>
</feature>